<protein>
    <submittedName>
        <fullName evidence="1">ABC transporter substrate-binding protein</fullName>
    </submittedName>
</protein>
<keyword evidence="2" id="KW-1185">Reference proteome</keyword>
<proteinExistence type="predicted"/>
<organism evidence="1 2">
    <name type="scientific">Aristaeella hokkaidonensis</name>
    <dbReference type="NCBI Taxonomy" id="3046382"/>
    <lineage>
        <taxon>Bacteria</taxon>
        <taxon>Bacillati</taxon>
        <taxon>Bacillota</taxon>
        <taxon>Clostridia</taxon>
        <taxon>Eubacteriales</taxon>
        <taxon>Aristaeellaceae</taxon>
        <taxon>Aristaeella</taxon>
    </lineage>
</organism>
<sequence>MLKKILIPLLILLICVSAASAGELYTPDDFTFTGGTGRVTITCPEIRVSGEEILATVVFSSPHYEYVKVGDETYPTVCDDSTSTAVIPAPVNWSFDILACTTAMSTPHEISYTLYIRVNALADQVVPGLEWESDLPLQYAEGFTVSRFRGGYSLIDVRDGGKYLVVPREMTVPEGLDPSVTVLDQKPENIYLAATSAMSLFDALDALDLIRFSSLRQESWFVPRAADAMAAGKILFAGKYDTPDYEMLVKDDCGMAIESTMISHAPKVMELLEMLGIPVFVDRSSYESHPLGRTEWIKLYGVLTGRENEAEAYFAGQVEALQEYQDTGLSVAFFYINVHGEAVVRSPADYIPRMIALAGGNYAMADMKAVEQGHASVSVSMEDFYAMAGDADFLIYNADISEPVRSVDELIALNDLLADFKAVKEGNVWCAGKELYQATDHVGAFITDVHRMLTGESGEMVFLTPVQ</sequence>
<dbReference type="EMBL" id="CP068393">
    <property type="protein sequence ID" value="QUC67055.1"/>
    <property type="molecule type" value="Genomic_DNA"/>
</dbReference>
<evidence type="ECO:0000313" key="2">
    <source>
        <dbReference type="Proteomes" id="UP000682782"/>
    </source>
</evidence>
<dbReference type="Proteomes" id="UP000682782">
    <property type="component" value="Chromosome"/>
</dbReference>
<reference evidence="1" key="1">
    <citation type="submission" date="2021-01" db="EMBL/GenBank/DDBJ databases">
        <title>Complete genome sequence of Clostridiales bacterium R-7.</title>
        <authorList>
            <person name="Mahoney-Kurpe S.C."/>
            <person name="Palevich N."/>
            <person name="Koike S."/>
            <person name="Moon C.D."/>
            <person name="Attwood G.T."/>
        </authorList>
    </citation>
    <scope>NUCLEOTIDE SEQUENCE</scope>
    <source>
        <strain evidence="1">R-7</strain>
    </source>
</reference>
<evidence type="ECO:0000313" key="1">
    <source>
        <dbReference type="EMBL" id="QUC67055.1"/>
    </source>
</evidence>
<name>A0AC61MWE5_9FIRM</name>
<gene>
    <name evidence="1" type="ORF">JYE49_14680</name>
</gene>
<accession>A0AC61MWE5</accession>